<feature type="domain" description="MutL C-terminal dimerisation" evidence="6">
    <location>
        <begin position="441"/>
        <end position="583"/>
    </location>
</feature>
<dbReference type="InterPro" id="IPR014762">
    <property type="entry name" value="DNA_mismatch_repair_CS"/>
</dbReference>
<evidence type="ECO:0000313" key="8">
    <source>
        <dbReference type="EMBL" id="RKR07121.1"/>
    </source>
</evidence>
<dbReference type="Gene3D" id="3.30.1370.100">
    <property type="entry name" value="MutL, C-terminal domain, regulatory subdomain"/>
    <property type="match status" value="1"/>
</dbReference>
<dbReference type="AlphaFoldDB" id="A0A495DVK0"/>
<dbReference type="RefSeq" id="WP_121069101.1">
    <property type="nucleotide sequence ID" value="NZ_RBIQ01000012.1"/>
</dbReference>
<dbReference type="InterPro" id="IPR042120">
    <property type="entry name" value="MutL_C_dimsub"/>
</dbReference>
<dbReference type="SUPFAM" id="SSF54211">
    <property type="entry name" value="Ribosomal protein S5 domain 2-like"/>
    <property type="match status" value="1"/>
</dbReference>
<dbReference type="PANTHER" id="PTHR10073">
    <property type="entry name" value="DNA MISMATCH REPAIR PROTEIN MLH, PMS, MUTL"/>
    <property type="match status" value="1"/>
</dbReference>
<dbReference type="CDD" id="cd00782">
    <property type="entry name" value="MutL_Trans"/>
    <property type="match status" value="1"/>
</dbReference>
<dbReference type="OrthoDB" id="9763467at2"/>
<dbReference type="InterPro" id="IPR037198">
    <property type="entry name" value="MutL_C_sf"/>
</dbReference>
<protein>
    <recommendedName>
        <fullName evidence="2 5">DNA mismatch repair protein MutL</fullName>
    </recommendedName>
</protein>
<dbReference type="GO" id="GO:0016887">
    <property type="term" value="F:ATP hydrolysis activity"/>
    <property type="evidence" value="ECO:0007669"/>
    <property type="project" value="InterPro"/>
</dbReference>
<dbReference type="NCBIfam" id="TIGR00585">
    <property type="entry name" value="mutl"/>
    <property type="match status" value="1"/>
</dbReference>
<dbReference type="GO" id="GO:0140664">
    <property type="term" value="F:ATP-dependent DNA damage sensor activity"/>
    <property type="evidence" value="ECO:0007669"/>
    <property type="project" value="InterPro"/>
</dbReference>
<dbReference type="InterPro" id="IPR036890">
    <property type="entry name" value="HATPase_C_sf"/>
</dbReference>
<dbReference type="InterPro" id="IPR020568">
    <property type="entry name" value="Ribosomal_Su5_D2-typ_SF"/>
</dbReference>
<organism evidence="8 9">
    <name type="scientific">Maribacter vaceletii</name>
    <dbReference type="NCBI Taxonomy" id="1206816"/>
    <lineage>
        <taxon>Bacteria</taxon>
        <taxon>Pseudomonadati</taxon>
        <taxon>Bacteroidota</taxon>
        <taxon>Flavobacteriia</taxon>
        <taxon>Flavobacteriales</taxon>
        <taxon>Flavobacteriaceae</taxon>
        <taxon>Maribacter</taxon>
    </lineage>
</organism>
<dbReference type="GO" id="GO:0006298">
    <property type="term" value="P:mismatch repair"/>
    <property type="evidence" value="ECO:0007669"/>
    <property type="project" value="UniProtKB-UniRule"/>
</dbReference>
<dbReference type="GO" id="GO:0032300">
    <property type="term" value="C:mismatch repair complex"/>
    <property type="evidence" value="ECO:0007669"/>
    <property type="project" value="InterPro"/>
</dbReference>
<dbReference type="Proteomes" id="UP000269412">
    <property type="component" value="Unassembled WGS sequence"/>
</dbReference>
<comment type="similarity">
    <text evidence="1 5">Belongs to the DNA mismatch repair MutL/HexB family.</text>
</comment>
<evidence type="ECO:0000256" key="4">
    <source>
        <dbReference type="ARBA" id="ARBA00023204"/>
    </source>
</evidence>
<gene>
    <name evidence="5" type="primary">mutL</name>
    <name evidence="8" type="ORF">CLV91_3106</name>
</gene>
<dbReference type="PROSITE" id="PS00058">
    <property type="entry name" value="DNA_MISMATCH_REPAIR_1"/>
    <property type="match status" value="1"/>
</dbReference>
<dbReference type="Gene3D" id="3.30.1540.20">
    <property type="entry name" value="MutL, C-terminal domain, dimerisation subdomain"/>
    <property type="match status" value="1"/>
</dbReference>
<dbReference type="Pfam" id="PF01119">
    <property type="entry name" value="DNA_mis_repair"/>
    <property type="match status" value="1"/>
</dbReference>
<accession>A0A495DVK0</accession>
<evidence type="ECO:0000256" key="1">
    <source>
        <dbReference type="ARBA" id="ARBA00006082"/>
    </source>
</evidence>
<dbReference type="InterPro" id="IPR002099">
    <property type="entry name" value="MutL/Mlh/PMS"/>
</dbReference>
<comment type="function">
    <text evidence="5">This protein is involved in the repair of mismatches in DNA. It is required for dam-dependent methyl-directed DNA mismatch repair. May act as a 'molecular matchmaker', a protein that promotes the formation of a stable complex between two or more DNA-binding proteins in an ATP-dependent manner without itself being part of a final effector complex.</text>
</comment>
<dbReference type="SMART" id="SM00853">
    <property type="entry name" value="MutL_C"/>
    <property type="match status" value="1"/>
</dbReference>
<evidence type="ECO:0000256" key="2">
    <source>
        <dbReference type="ARBA" id="ARBA00021975"/>
    </source>
</evidence>
<dbReference type="CDD" id="cd16926">
    <property type="entry name" value="HATPase_MutL-MLH-PMS-like"/>
    <property type="match status" value="1"/>
</dbReference>
<dbReference type="InterPro" id="IPR042121">
    <property type="entry name" value="MutL_C_regsub"/>
</dbReference>
<name>A0A495DVK0_9FLAO</name>
<dbReference type="EMBL" id="RBIQ01000012">
    <property type="protein sequence ID" value="RKR07121.1"/>
    <property type="molecule type" value="Genomic_DNA"/>
</dbReference>
<comment type="caution">
    <text evidence="8">The sequence shown here is derived from an EMBL/GenBank/DDBJ whole genome shotgun (WGS) entry which is preliminary data.</text>
</comment>
<dbReference type="FunFam" id="3.30.565.10:FF:000003">
    <property type="entry name" value="DNA mismatch repair endonuclease MutL"/>
    <property type="match status" value="1"/>
</dbReference>
<dbReference type="InterPro" id="IPR020667">
    <property type="entry name" value="DNA_mismatch_repair_MutL"/>
</dbReference>
<dbReference type="InterPro" id="IPR013507">
    <property type="entry name" value="DNA_mismatch_S5_2-like"/>
</dbReference>
<dbReference type="InterPro" id="IPR014721">
    <property type="entry name" value="Ribsml_uS5_D2-typ_fold_subgr"/>
</dbReference>
<dbReference type="InterPro" id="IPR038973">
    <property type="entry name" value="MutL/Mlh/Pms-like"/>
</dbReference>
<dbReference type="PANTHER" id="PTHR10073:SF12">
    <property type="entry name" value="DNA MISMATCH REPAIR PROTEIN MLH1"/>
    <property type="match status" value="1"/>
</dbReference>
<evidence type="ECO:0000313" key="9">
    <source>
        <dbReference type="Proteomes" id="UP000269412"/>
    </source>
</evidence>
<dbReference type="Gene3D" id="3.30.230.10">
    <property type="match status" value="1"/>
</dbReference>
<feature type="domain" description="DNA mismatch repair protein S5" evidence="7">
    <location>
        <begin position="209"/>
        <end position="327"/>
    </location>
</feature>
<dbReference type="GO" id="GO:0005524">
    <property type="term" value="F:ATP binding"/>
    <property type="evidence" value="ECO:0007669"/>
    <property type="project" value="InterPro"/>
</dbReference>
<dbReference type="SUPFAM" id="SSF118116">
    <property type="entry name" value="DNA mismatch repair protein MutL"/>
    <property type="match status" value="1"/>
</dbReference>
<evidence type="ECO:0000256" key="3">
    <source>
        <dbReference type="ARBA" id="ARBA00022763"/>
    </source>
</evidence>
<dbReference type="SUPFAM" id="SSF55874">
    <property type="entry name" value="ATPase domain of HSP90 chaperone/DNA topoisomerase II/histidine kinase"/>
    <property type="match status" value="1"/>
</dbReference>
<dbReference type="SMART" id="SM01340">
    <property type="entry name" value="DNA_mis_repair"/>
    <property type="match status" value="1"/>
</dbReference>
<proteinExistence type="inferred from homology"/>
<evidence type="ECO:0000259" key="6">
    <source>
        <dbReference type="SMART" id="SM00853"/>
    </source>
</evidence>
<keyword evidence="4 5" id="KW-0234">DNA repair</keyword>
<evidence type="ECO:0000256" key="5">
    <source>
        <dbReference type="HAMAP-Rule" id="MF_00149"/>
    </source>
</evidence>
<sequence length="624" mass="69400">MADIIKLLPDHVANQIAAGEVVQRPASVVKELLENAIDAGATTIKLIVKDGGKNLIQVVDNGKGMSVTDARLSFERHATSKIQKAEDLFNLNTKGFRGEALASIAAIAHVELLTKTELDEVGTQLKIEGSKVIAQEVTVTPKGTSMLVKNLFFNIPARRNFLKSNQVELRHITDEFHRVALAHPTIAFHFYNNGSELFNLPIVNFRKRIVQIFGGKANSKLVPVNEETQVLKISGFVNKPEFAKKSRGEQFFFVNDRFIKSPYLHHAVVAAFEGLIKPNTYPGYFLCLEVDPGTIDINIHPTKTEVKFDDEHTLYALLRSTIKHSLGQFSVVPAIDFEQDPNLDTPYSYKNKQAEIPQVTVDASFNPFANEVEKPKSTSNAAGTSFANYTKPSNKGWENLYEGLGTKKDDSAPFTSMEFESEVITGSIFKEEKVEDESVSTTFQLRRKYIVTTIKSGMVVIDQSRAHQRVLYEKFLKNITIQEAVSQQLLFPISLHFSTTDVIILKEIQGQLISIGFAFKIVDKEVVEITGVPLQVAESEVEMVLEQLILDYQMEITGDSFSQTDILAKTLSKTLSVKTGTVLGATSQQALVNDLFACKVPGLSPFNKPTYVTITENDIDKKFI</sequence>
<reference evidence="8 9" key="1">
    <citation type="submission" date="2018-10" db="EMBL/GenBank/DDBJ databases">
        <title>Genomic Encyclopedia of Archaeal and Bacterial Type Strains, Phase II (KMG-II): from individual species to whole genera.</title>
        <authorList>
            <person name="Goeker M."/>
        </authorList>
    </citation>
    <scope>NUCLEOTIDE SEQUENCE [LARGE SCALE GENOMIC DNA]</scope>
    <source>
        <strain evidence="8 9">DSM 25230</strain>
    </source>
</reference>
<evidence type="ECO:0000259" key="7">
    <source>
        <dbReference type="SMART" id="SM01340"/>
    </source>
</evidence>
<dbReference type="InterPro" id="IPR014790">
    <property type="entry name" value="MutL_C"/>
</dbReference>
<dbReference type="Pfam" id="PF13589">
    <property type="entry name" value="HATPase_c_3"/>
    <property type="match status" value="1"/>
</dbReference>
<keyword evidence="3 5" id="KW-0227">DNA damage</keyword>
<dbReference type="GO" id="GO:0030983">
    <property type="term" value="F:mismatched DNA binding"/>
    <property type="evidence" value="ECO:0007669"/>
    <property type="project" value="InterPro"/>
</dbReference>
<dbReference type="Pfam" id="PF08676">
    <property type="entry name" value="MutL_C"/>
    <property type="match status" value="1"/>
</dbReference>
<dbReference type="Gene3D" id="3.30.565.10">
    <property type="entry name" value="Histidine kinase-like ATPase, C-terminal domain"/>
    <property type="match status" value="1"/>
</dbReference>
<keyword evidence="9" id="KW-1185">Reference proteome</keyword>
<dbReference type="HAMAP" id="MF_00149">
    <property type="entry name" value="DNA_mis_repair"/>
    <property type="match status" value="1"/>
</dbReference>